<sequence length="145" mass="17184">MCEECYVDEKRITPLRNPLDCLKNHTQYICGTCGRCICIERDPKRGLQRWNFPFQSLSIAKLYLRSADYTMKKACGIYEIKNNKGRISYKIFADKHDLQIYLDKNKDKTCSQMAPVFSVDEYKEFDHTQVRKLTSDEIIKYMSER</sequence>
<evidence type="ECO:0000313" key="2">
    <source>
        <dbReference type="Proteomes" id="UP000295515"/>
    </source>
</evidence>
<proteinExistence type="predicted"/>
<dbReference type="Proteomes" id="UP000295515">
    <property type="component" value="Unassembled WGS sequence"/>
</dbReference>
<keyword evidence="2" id="KW-1185">Reference proteome</keyword>
<dbReference type="GeneID" id="98916276"/>
<reference evidence="1 2" key="1">
    <citation type="submission" date="2019-03" db="EMBL/GenBank/DDBJ databases">
        <title>Genomic Encyclopedia of Type Strains, Phase IV (KMG-IV): sequencing the most valuable type-strain genomes for metagenomic binning, comparative biology and taxonomic classification.</title>
        <authorList>
            <person name="Goeker M."/>
        </authorList>
    </citation>
    <scope>NUCLEOTIDE SEQUENCE [LARGE SCALE GENOMIC DNA]</scope>
    <source>
        <strain evidence="1 2">DSM 29487</strain>
    </source>
</reference>
<dbReference type="EMBL" id="SMCQ01000022">
    <property type="protein sequence ID" value="TCV93779.1"/>
    <property type="molecule type" value="Genomic_DNA"/>
</dbReference>
<protein>
    <submittedName>
        <fullName evidence="1">Uncharacterized protein</fullName>
    </submittedName>
</protein>
<comment type="caution">
    <text evidence="1">The sequence shown here is derived from an EMBL/GenBank/DDBJ whole genome shotgun (WGS) entry which is preliminary data.</text>
</comment>
<dbReference type="AlphaFoldDB" id="A0A4V6P441"/>
<organism evidence="1 2">
    <name type="scientific">Longibaculum muris</name>
    <dbReference type="NCBI Taxonomy" id="1796628"/>
    <lineage>
        <taxon>Bacteria</taxon>
        <taxon>Bacillati</taxon>
        <taxon>Bacillota</taxon>
        <taxon>Erysipelotrichia</taxon>
        <taxon>Erysipelotrichales</taxon>
        <taxon>Coprobacillaceae</taxon>
        <taxon>Longibaculum</taxon>
    </lineage>
</organism>
<accession>A0A4V6P441</accession>
<gene>
    <name evidence="1" type="ORF">EDD60_12220</name>
</gene>
<dbReference type="RefSeq" id="WP_066447918.1">
    <property type="nucleotide sequence ID" value="NZ_JANKBF010000009.1"/>
</dbReference>
<name>A0A4V6P441_9FIRM</name>
<evidence type="ECO:0000313" key="1">
    <source>
        <dbReference type="EMBL" id="TCV93779.1"/>
    </source>
</evidence>